<keyword evidence="4" id="KW-0862">Zinc</keyword>
<dbReference type="SUPFAM" id="SSF102215">
    <property type="entry name" value="Creatininase"/>
    <property type="match status" value="1"/>
</dbReference>
<keyword evidence="2" id="KW-0479">Metal-binding</keyword>
<dbReference type="PANTHER" id="PTHR35005">
    <property type="entry name" value="3-DEHYDRO-SCYLLO-INOSOSE HYDROLASE"/>
    <property type="match status" value="1"/>
</dbReference>
<evidence type="ECO:0000256" key="5">
    <source>
        <dbReference type="ARBA" id="ARBA00024029"/>
    </source>
</evidence>
<dbReference type="GO" id="GO:0009231">
    <property type="term" value="P:riboflavin biosynthetic process"/>
    <property type="evidence" value="ECO:0007669"/>
    <property type="project" value="TreeGrafter"/>
</dbReference>
<dbReference type="Proteomes" id="UP000886842">
    <property type="component" value="Unassembled WGS sequence"/>
</dbReference>
<dbReference type="PANTHER" id="PTHR35005:SF1">
    <property type="entry name" value="2-AMINO-5-FORMYLAMINO-6-RIBOSYLAMINOPYRIMIDIN-4(3H)-ONE 5'-MONOPHOSPHATE DEFORMYLASE"/>
    <property type="match status" value="1"/>
</dbReference>
<reference evidence="6" key="2">
    <citation type="journal article" date="2021" name="PeerJ">
        <title>Extensive microbial diversity within the chicken gut microbiome revealed by metagenomics and culture.</title>
        <authorList>
            <person name="Gilroy R."/>
            <person name="Ravi A."/>
            <person name="Getino M."/>
            <person name="Pursley I."/>
            <person name="Horton D.L."/>
            <person name="Alikhan N.F."/>
            <person name="Baker D."/>
            <person name="Gharbi K."/>
            <person name="Hall N."/>
            <person name="Watson M."/>
            <person name="Adriaenssens E.M."/>
            <person name="Foster-Nyarko E."/>
            <person name="Jarju S."/>
            <person name="Secka A."/>
            <person name="Antonio M."/>
            <person name="Oren A."/>
            <person name="Chaudhuri R.R."/>
            <person name="La Ragione R."/>
            <person name="Hildebrand F."/>
            <person name="Pallen M.J."/>
        </authorList>
    </citation>
    <scope>NUCLEOTIDE SEQUENCE</scope>
    <source>
        <strain evidence="6">ChiGjej1B1-24693</strain>
    </source>
</reference>
<reference evidence="6" key="1">
    <citation type="submission" date="2020-10" db="EMBL/GenBank/DDBJ databases">
        <authorList>
            <person name="Gilroy R."/>
        </authorList>
    </citation>
    <scope>NUCLEOTIDE SEQUENCE</scope>
    <source>
        <strain evidence="6">ChiGjej1B1-24693</strain>
    </source>
</reference>
<name>A0A9D1KMY9_9ACTN</name>
<evidence type="ECO:0000256" key="4">
    <source>
        <dbReference type="ARBA" id="ARBA00022833"/>
    </source>
</evidence>
<dbReference type="GO" id="GO:0016811">
    <property type="term" value="F:hydrolase activity, acting on carbon-nitrogen (but not peptide) bonds, in linear amides"/>
    <property type="evidence" value="ECO:0007669"/>
    <property type="project" value="TreeGrafter"/>
</dbReference>
<gene>
    <name evidence="6" type="ORF">IAA98_06635</name>
</gene>
<comment type="similarity">
    <text evidence="5">Belongs to the creatininase superfamily.</text>
</comment>
<keyword evidence="3" id="KW-0378">Hydrolase</keyword>
<organism evidence="6 7">
    <name type="scientific">Candidatus Avipropionibacterium avicola</name>
    <dbReference type="NCBI Taxonomy" id="2840701"/>
    <lineage>
        <taxon>Bacteria</taxon>
        <taxon>Bacillati</taxon>
        <taxon>Actinomycetota</taxon>
        <taxon>Actinomycetes</taxon>
        <taxon>Propionibacteriales</taxon>
        <taxon>Propionibacteriaceae</taxon>
        <taxon>Propionibacteriaceae incertae sedis</taxon>
        <taxon>Candidatus Avipropionibacterium</taxon>
    </lineage>
</organism>
<comment type="caution">
    <text evidence="6">The sequence shown here is derived from an EMBL/GenBank/DDBJ whole genome shotgun (WGS) entry which is preliminary data.</text>
</comment>
<dbReference type="AlphaFoldDB" id="A0A9D1KMY9"/>
<accession>A0A9D1KMY9</accession>
<dbReference type="Pfam" id="PF02633">
    <property type="entry name" value="Creatininase"/>
    <property type="match status" value="1"/>
</dbReference>
<evidence type="ECO:0000256" key="1">
    <source>
        <dbReference type="ARBA" id="ARBA00001947"/>
    </source>
</evidence>
<dbReference type="InterPro" id="IPR003785">
    <property type="entry name" value="Creatininase/forma_Hydrolase"/>
</dbReference>
<evidence type="ECO:0000256" key="2">
    <source>
        <dbReference type="ARBA" id="ARBA00022723"/>
    </source>
</evidence>
<sequence length="258" mass="27165">MTTDSAPLPTHYDRLTRAQVGEIAGEAVLVIPVGATEQHGPNLPLATDHAICEALVTQAVDTGDFARPVVVAPTLAYGHSEHHLAFAAASLRPATFLAVLNDLIRSAVISGFRRVMIVNGHGGNAELIRLAVTEASNEHDGVFAALSYWDAVTEVPGGKYGVFPGHAGKYEASLLMNVRPDLLDPTTEFTAGEPRGQMQSQIGIGGRALVLRTDDWSATGGWTDDPAGSSAEDGEPYRTAIVAGLQDRITAFCAIPIS</sequence>
<proteinExistence type="inferred from homology"/>
<dbReference type="GO" id="GO:0046872">
    <property type="term" value="F:metal ion binding"/>
    <property type="evidence" value="ECO:0007669"/>
    <property type="project" value="UniProtKB-KW"/>
</dbReference>
<dbReference type="InterPro" id="IPR024087">
    <property type="entry name" value="Creatininase-like_sf"/>
</dbReference>
<dbReference type="Gene3D" id="3.40.50.10310">
    <property type="entry name" value="Creatininase"/>
    <property type="match status" value="1"/>
</dbReference>
<comment type="cofactor">
    <cofactor evidence="1">
        <name>Zn(2+)</name>
        <dbReference type="ChEBI" id="CHEBI:29105"/>
    </cofactor>
</comment>
<dbReference type="EMBL" id="DVLP01000202">
    <property type="protein sequence ID" value="HIT75242.1"/>
    <property type="molecule type" value="Genomic_DNA"/>
</dbReference>
<evidence type="ECO:0000256" key="3">
    <source>
        <dbReference type="ARBA" id="ARBA00022801"/>
    </source>
</evidence>
<evidence type="ECO:0000313" key="6">
    <source>
        <dbReference type="EMBL" id="HIT75242.1"/>
    </source>
</evidence>
<evidence type="ECO:0000313" key="7">
    <source>
        <dbReference type="Proteomes" id="UP000886842"/>
    </source>
</evidence>
<protein>
    <submittedName>
        <fullName evidence="6">Creatininase family protein</fullName>
    </submittedName>
</protein>